<evidence type="ECO:0000256" key="8">
    <source>
        <dbReference type="ARBA" id="ARBA00023143"/>
    </source>
</evidence>
<evidence type="ECO:0000256" key="2">
    <source>
        <dbReference type="ARBA" id="ARBA00004117"/>
    </source>
</evidence>
<dbReference type="GO" id="GO:0003774">
    <property type="term" value="F:cytoskeletal motor activity"/>
    <property type="evidence" value="ECO:0007669"/>
    <property type="project" value="InterPro"/>
</dbReference>
<proteinExistence type="inferred from homology"/>
<dbReference type="Proteomes" id="UP000295361">
    <property type="component" value="Unassembled WGS sequence"/>
</dbReference>
<evidence type="ECO:0000313" key="13">
    <source>
        <dbReference type="Proteomes" id="UP000295361"/>
    </source>
</evidence>
<dbReference type="EMBL" id="SNXS01000019">
    <property type="protein sequence ID" value="TDP59067.1"/>
    <property type="molecule type" value="Genomic_DNA"/>
</dbReference>
<evidence type="ECO:0000256" key="1">
    <source>
        <dbReference type="ARBA" id="ARBA00002591"/>
    </source>
</evidence>
<dbReference type="InParanoid" id="A0A4R6QAD5"/>
<dbReference type="PANTHER" id="PTHR34933">
    <property type="entry name" value="FLAGELLAR L-RING PROTEIN"/>
    <property type="match status" value="1"/>
</dbReference>
<dbReference type="InterPro" id="IPR000527">
    <property type="entry name" value="Flag_Lring"/>
</dbReference>
<evidence type="ECO:0000256" key="10">
    <source>
        <dbReference type="SAM" id="MobiDB-lite"/>
    </source>
</evidence>
<keyword evidence="12" id="KW-0282">Flagellum</keyword>
<feature type="signal peptide" evidence="11">
    <location>
        <begin position="1"/>
        <end position="26"/>
    </location>
</feature>
<sequence length="234" mass="24045">MTFNRFPSLGLAAGPLAALLCACTSAPPPLVQGPVSAAPARTPLYLERPNNGSIFQLSMSAGTLFSSERKPQAVGDKLKVDISESLQASQKQSSDTSRDNKAAVKGPGSGRKSGGLIDSLLNADAAAAGSDSFKGSGSTETSSSFNTQLAVTVINVLANGHLLVAGERSTGLNGGVSTLRFSGIVDPRDIRPGNVVSSKEVVNASLESVGQGDVSEAASRTWLQRVLTKSMAVW</sequence>
<comment type="subunit">
    <text evidence="5">The basal body constitutes a major portion of the flagellar organelle and consists of four rings (L,P,S, and M) mounted on a central rod.</text>
</comment>
<protein>
    <submittedName>
        <fullName evidence="12">Flagellar L-ring protein FlgH</fullName>
    </submittedName>
</protein>
<reference evidence="12 13" key="1">
    <citation type="submission" date="2019-03" db="EMBL/GenBank/DDBJ databases">
        <title>Genomic Encyclopedia of Type Strains, Phase IV (KMG-IV): sequencing the most valuable type-strain genomes for metagenomic binning, comparative biology and taxonomic classification.</title>
        <authorList>
            <person name="Goeker M."/>
        </authorList>
    </citation>
    <scope>NUCLEOTIDE SEQUENCE [LARGE SCALE GENOMIC DNA]</scope>
    <source>
        <strain evidence="12 13">DSM 16998</strain>
    </source>
</reference>
<feature type="region of interest" description="Disordered" evidence="10">
    <location>
        <begin position="84"/>
        <end position="116"/>
    </location>
</feature>
<dbReference type="PANTHER" id="PTHR34933:SF3">
    <property type="entry name" value="FLAGELLAR L-RING PROTEIN"/>
    <property type="match status" value="1"/>
</dbReference>
<keyword evidence="7" id="KW-0472">Membrane</keyword>
<keyword evidence="9" id="KW-0998">Cell outer membrane</keyword>
<feature type="compositionally biased region" description="Polar residues" evidence="10">
    <location>
        <begin position="84"/>
        <end position="95"/>
    </location>
</feature>
<comment type="subcellular location">
    <subcellularLocation>
        <location evidence="2">Bacterial flagellum basal body</location>
    </subcellularLocation>
    <subcellularLocation>
        <location evidence="3">Membrane</location>
    </subcellularLocation>
</comment>
<keyword evidence="6 11" id="KW-0732">Signal</keyword>
<evidence type="ECO:0000256" key="9">
    <source>
        <dbReference type="ARBA" id="ARBA00023237"/>
    </source>
</evidence>
<evidence type="ECO:0000313" key="12">
    <source>
        <dbReference type="EMBL" id="TDP59067.1"/>
    </source>
</evidence>
<evidence type="ECO:0000256" key="11">
    <source>
        <dbReference type="SAM" id="SignalP"/>
    </source>
</evidence>
<dbReference type="PRINTS" id="PR01008">
    <property type="entry name" value="FLGLRINGFLGH"/>
</dbReference>
<dbReference type="OrthoDB" id="9789463at2"/>
<keyword evidence="12" id="KW-0966">Cell projection</keyword>
<dbReference type="PROSITE" id="PS51257">
    <property type="entry name" value="PROKAR_LIPOPROTEIN"/>
    <property type="match status" value="1"/>
</dbReference>
<name>A0A4R6QAD5_9BURK</name>
<comment type="similarity">
    <text evidence="4">Belongs to the FlgH family.</text>
</comment>
<gene>
    <name evidence="12" type="ORF">DES47_11948</name>
</gene>
<dbReference type="Pfam" id="PF02107">
    <property type="entry name" value="FlgH"/>
    <property type="match status" value="1"/>
</dbReference>
<keyword evidence="8" id="KW-0975">Bacterial flagellum</keyword>
<evidence type="ECO:0000256" key="5">
    <source>
        <dbReference type="ARBA" id="ARBA00011439"/>
    </source>
</evidence>
<feature type="chain" id="PRO_5020781424" evidence="11">
    <location>
        <begin position="27"/>
        <end position="234"/>
    </location>
</feature>
<evidence type="ECO:0000256" key="3">
    <source>
        <dbReference type="ARBA" id="ARBA00004370"/>
    </source>
</evidence>
<dbReference type="AlphaFoldDB" id="A0A4R6QAD5"/>
<organism evidence="12 13">
    <name type="scientific">Roseateles toxinivorans</name>
    <dbReference type="NCBI Taxonomy" id="270368"/>
    <lineage>
        <taxon>Bacteria</taxon>
        <taxon>Pseudomonadati</taxon>
        <taxon>Pseudomonadota</taxon>
        <taxon>Betaproteobacteria</taxon>
        <taxon>Burkholderiales</taxon>
        <taxon>Sphaerotilaceae</taxon>
        <taxon>Roseateles</taxon>
    </lineage>
</organism>
<comment type="caution">
    <text evidence="12">The sequence shown here is derived from an EMBL/GenBank/DDBJ whole genome shotgun (WGS) entry which is preliminary data.</text>
</comment>
<dbReference type="GO" id="GO:0071973">
    <property type="term" value="P:bacterial-type flagellum-dependent cell motility"/>
    <property type="evidence" value="ECO:0007669"/>
    <property type="project" value="InterPro"/>
</dbReference>
<comment type="function">
    <text evidence="1">Assembles around the rod to form the L-ring and probably protects the motor/basal body from shearing forces during rotation.</text>
</comment>
<dbReference type="RefSeq" id="WP_133704155.1">
    <property type="nucleotide sequence ID" value="NZ_SNXS01000019.1"/>
</dbReference>
<keyword evidence="13" id="KW-1185">Reference proteome</keyword>
<evidence type="ECO:0000256" key="4">
    <source>
        <dbReference type="ARBA" id="ARBA00006929"/>
    </source>
</evidence>
<evidence type="ECO:0000256" key="6">
    <source>
        <dbReference type="ARBA" id="ARBA00022729"/>
    </source>
</evidence>
<accession>A0A4R6QAD5</accession>
<dbReference type="GO" id="GO:0016020">
    <property type="term" value="C:membrane"/>
    <property type="evidence" value="ECO:0007669"/>
    <property type="project" value="UniProtKB-SubCell"/>
</dbReference>
<evidence type="ECO:0000256" key="7">
    <source>
        <dbReference type="ARBA" id="ARBA00023136"/>
    </source>
</evidence>
<keyword evidence="12" id="KW-0969">Cilium</keyword>
<dbReference type="GO" id="GO:0009427">
    <property type="term" value="C:bacterial-type flagellum basal body, distal rod, L ring"/>
    <property type="evidence" value="ECO:0007669"/>
    <property type="project" value="InterPro"/>
</dbReference>